<evidence type="ECO:0000256" key="4">
    <source>
        <dbReference type="SAM" id="SignalP"/>
    </source>
</evidence>
<dbReference type="InParanoid" id="A0A251TX14"/>
<dbReference type="Gene3D" id="1.25.40.10">
    <property type="entry name" value="Tetratricopeptide repeat domain"/>
    <property type="match status" value="1"/>
</dbReference>
<feature type="signal peptide" evidence="4">
    <location>
        <begin position="1"/>
        <end position="26"/>
    </location>
</feature>
<keyword evidence="4" id="KW-0732">Signal</keyword>
<keyword evidence="2" id="KW-0677">Repeat</keyword>
<feature type="chain" id="PRO_5012151492" evidence="4">
    <location>
        <begin position="27"/>
        <end position="129"/>
    </location>
</feature>
<comment type="similarity">
    <text evidence="1">Belongs to the PPR family. P subfamily.</text>
</comment>
<gene>
    <name evidence="5" type="ORF">HannXRQ_Chr09g0260571</name>
</gene>
<evidence type="ECO:0000256" key="2">
    <source>
        <dbReference type="ARBA" id="ARBA00022737"/>
    </source>
</evidence>
<organism evidence="5 6">
    <name type="scientific">Helianthus annuus</name>
    <name type="common">Common sunflower</name>
    <dbReference type="NCBI Taxonomy" id="4232"/>
    <lineage>
        <taxon>Eukaryota</taxon>
        <taxon>Viridiplantae</taxon>
        <taxon>Streptophyta</taxon>
        <taxon>Embryophyta</taxon>
        <taxon>Tracheophyta</taxon>
        <taxon>Spermatophyta</taxon>
        <taxon>Magnoliopsida</taxon>
        <taxon>eudicotyledons</taxon>
        <taxon>Gunneridae</taxon>
        <taxon>Pentapetalae</taxon>
        <taxon>asterids</taxon>
        <taxon>campanulids</taxon>
        <taxon>Asterales</taxon>
        <taxon>Asteraceae</taxon>
        <taxon>Asteroideae</taxon>
        <taxon>Heliantheae alliance</taxon>
        <taxon>Heliantheae</taxon>
        <taxon>Helianthus</taxon>
    </lineage>
</organism>
<reference evidence="6" key="1">
    <citation type="journal article" date="2017" name="Nature">
        <title>The sunflower genome provides insights into oil metabolism, flowering and Asterid evolution.</title>
        <authorList>
            <person name="Badouin H."/>
            <person name="Gouzy J."/>
            <person name="Grassa C.J."/>
            <person name="Murat F."/>
            <person name="Staton S.E."/>
            <person name="Cottret L."/>
            <person name="Lelandais-Briere C."/>
            <person name="Owens G.L."/>
            <person name="Carrere S."/>
            <person name="Mayjonade B."/>
            <person name="Legrand L."/>
            <person name="Gill N."/>
            <person name="Kane N.C."/>
            <person name="Bowers J.E."/>
            <person name="Hubner S."/>
            <person name="Bellec A."/>
            <person name="Berard A."/>
            <person name="Berges H."/>
            <person name="Blanchet N."/>
            <person name="Boniface M.C."/>
            <person name="Brunel D."/>
            <person name="Catrice O."/>
            <person name="Chaidir N."/>
            <person name="Claudel C."/>
            <person name="Donnadieu C."/>
            <person name="Faraut T."/>
            <person name="Fievet G."/>
            <person name="Helmstetter N."/>
            <person name="King M."/>
            <person name="Knapp S.J."/>
            <person name="Lai Z."/>
            <person name="Le Paslier M.C."/>
            <person name="Lippi Y."/>
            <person name="Lorenzon L."/>
            <person name="Mandel J.R."/>
            <person name="Marage G."/>
            <person name="Marchand G."/>
            <person name="Marquand E."/>
            <person name="Bret-Mestries E."/>
            <person name="Morien E."/>
            <person name="Nambeesan S."/>
            <person name="Nguyen T."/>
            <person name="Pegot-Espagnet P."/>
            <person name="Pouilly N."/>
            <person name="Raftis F."/>
            <person name="Sallet E."/>
            <person name="Schiex T."/>
            <person name="Thomas J."/>
            <person name="Vandecasteele C."/>
            <person name="Vares D."/>
            <person name="Vear F."/>
            <person name="Vautrin S."/>
            <person name="Crespi M."/>
            <person name="Mangin B."/>
            <person name="Burke J.M."/>
            <person name="Salse J."/>
            <person name="Munos S."/>
            <person name="Vincourt P."/>
            <person name="Rieseberg L.H."/>
            <person name="Langlade N.B."/>
        </authorList>
    </citation>
    <scope>NUCLEOTIDE SEQUENCE [LARGE SCALE GENOMIC DNA]</scope>
    <source>
        <strain evidence="6">cv. SF193</strain>
    </source>
</reference>
<dbReference type="InterPro" id="IPR002885">
    <property type="entry name" value="PPR_rpt"/>
</dbReference>
<dbReference type="PROSITE" id="PS51375">
    <property type="entry name" value="PPR"/>
    <property type="match status" value="1"/>
</dbReference>
<dbReference type="InterPro" id="IPR011990">
    <property type="entry name" value="TPR-like_helical_dom_sf"/>
</dbReference>
<evidence type="ECO:0000256" key="1">
    <source>
        <dbReference type="ARBA" id="ARBA00007626"/>
    </source>
</evidence>
<evidence type="ECO:0000313" key="5">
    <source>
        <dbReference type="EMBL" id="OTG15454.1"/>
    </source>
</evidence>
<dbReference type="PANTHER" id="PTHR47941">
    <property type="entry name" value="PENTATRICOPEPTIDE REPEAT-CONTAINING PROTEIN 3, MITOCHONDRIAL"/>
    <property type="match status" value="1"/>
</dbReference>
<dbReference type="Pfam" id="PF13041">
    <property type="entry name" value="PPR_2"/>
    <property type="match status" value="1"/>
</dbReference>
<evidence type="ECO:0000256" key="3">
    <source>
        <dbReference type="PROSITE-ProRule" id="PRU00708"/>
    </source>
</evidence>
<protein>
    <submittedName>
        <fullName evidence="5">Putative pentatricopeptide repeat protein</fullName>
    </submittedName>
</protein>
<name>A0A251TX14_HELAN</name>
<evidence type="ECO:0000313" key="6">
    <source>
        <dbReference type="Proteomes" id="UP000215914"/>
    </source>
</evidence>
<sequence>MKHSTCLIKCLLWLWMLLPTIPSCGPCVIRGKLEEAMLRGMKNCNRILKMLRGMKLVRRRNQVYSMMNEYGIKPNIITYNTLLDSYCKEGDIDQALHLLEEMQVRGCAPNDVMYNALINGLLISATCRS</sequence>
<dbReference type="Proteomes" id="UP000215914">
    <property type="component" value="Chromosome 9"/>
</dbReference>
<dbReference type="NCBIfam" id="TIGR00756">
    <property type="entry name" value="PPR"/>
    <property type="match status" value="1"/>
</dbReference>
<dbReference type="OMA" id="TIPSCGP"/>
<dbReference type="EMBL" id="CM007898">
    <property type="protein sequence ID" value="OTG15454.1"/>
    <property type="molecule type" value="Genomic_DNA"/>
</dbReference>
<feature type="repeat" description="PPR" evidence="3">
    <location>
        <begin position="75"/>
        <end position="109"/>
    </location>
</feature>
<dbReference type="AlphaFoldDB" id="A0A251TX14"/>
<accession>A0A251TX14</accession>
<keyword evidence="6" id="KW-1185">Reference proteome</keyword>
<proteinExistence type="inferred from homology"/>